<keyword evidence="1" id="KW-0677">Repeat</keyword>
<feature type="domain" description="NB-ARC" evidence="5">
    <location>
        <begin position="178"/>
        <end position="348"/>
    </location>
</feature>
<dbReference type="Proteomes" id="UP001457282">
    <property type="component" value="Unassembled WGS sequence"/>
</dbReference>
<dbReference type="GO" id="GO:0006952">
    <property type="term" value="P:defense response"/>
    <property type="evidence" value="ECO:0007669"/>
    <property type="project" value="UniProtKB-KW"/>
</dbReference>
<dbReference type="AlphaFoldDB" id="A0AAW1XBB5"/>
<dbReference type="GO" id="GO:0043531">
    <property type="term" value="F:ADP binding"/>
    <property type="evidence" value="ECO:0007669"/>
    <property type="project" value="InterPro"/>
</dbReference>
<dbReference type="InterPro" id="IPR002182">
    <property type="entry name" value="NB-ARC"/>
</dbReference>
<feature type="domain" description="Disease resistance N-terminal" evidence="6">
    <location>
        <begin position="14"/>
        <end position="99"/>
    </location>
</feature>
<keyword evidence="8" id="KW-1185">Reference proteome</keyword>
<dbReference type="PRINTS" id="PR00364">
    <property type="entry name" value="DISEASERSIST"/>
</dbReference>
<dbReference type="PANTHER" id="PTHR36766">
    <property type="entry name" value="PLANT BROAD-SPECTRUM MILDEW RESISTANCE PROTEIN RPW8"/>
    <property type="match status" value="1"/>
</dbReference>
<dbReference type="Pfam" id="PF18052">
    <property type="entry name" value="Rx_N"/>
    <property type="match status" value="1"/>
</dbReference>
<keyword evidence="4" id="KW-0067">ATP-binding</keyword>
<dbReference type="FunFam" id="3.40.50.300:FF:001091">
    <property type="entry name" value="Probable disease resistance protein At1g61300"/>
    <property type="match status" value="1"/>
</dbReference>
<reference evidence="7 8" key="1">
    <citation type="journal article" date="2023" name="G3 (Bethesda)">
        <title>A chromosome-length genome assembly and annotation of blackberry (Rubus argutus, cv. 'Hillquist').</title>
        <authorList>
            <person name="Bruna T."/>
            <person name="Aryal R."/>
            <person name="Dudchenko O."/>
            <person name="Sargent D.J."/>
            <person name="Mead D."/>
            <person name="Buti M."/>
            <person name="Cavallini A."/>
            <person name="Hytonen T."/>
            <person name="Andres J."/>
            <person name="Pham M."/>
            <person name="Weisz D."/>
            <person name="Mascagni F."/>
            <person name="Usai G."/>
            <person name="Natali L."/>
            <person name="Bassil N."/>
            <person name="Fernandez G.E."/>
            <person name="Lomsadze A."/>
            <person name="Armour M."/>
            <person name="Olukolu B."/>
            <person name="Poorten T."/>
            <person name="Britton C."/>
            <person name="Davik J."/>
            <person name="Ashrafi H."/>
            <person name="Aiden E.L."/>
            <person name="Borodovsky M."/>
            <person name="Worthington M."/>
        </authorList>
    </citation>
    <scope>NUCLEOTIDE SEQUENCE [LARGE SCALE GENOMIC DNA]</scope>
    <source>
        <strain evidence="7">PI 553951</strain>
    </source>
</reference>
<evidence type="ECO:0000313" key="7">
    <source>
        <dbReference type="EMBL" id="KAK9933148.1"/>
    </source>
</evidence>
<evidence type="ECO:0000259" key="6">
    <source>
        <dbReference type="Pfam" id="PF18052"/>
    </source>
</evidence>
<evidence type="ECO:0000256" key="2">
    <source>
        <dbReference type="ARBA" id="ARBA00022741"/>
    </source>
</evidence>
<evidence type="ECO:0000256" key="3">
    <source>
        <dbReference type="ARBA" id="ARBA00022821"/>
    </source>
</evidence>
<dbReference type="Gene3D" id="1.20.5.4130">
    <property type="match status" value="1"/>
</dbReference>
<dbReference type="InterPro" id="IPR027417">
    <property type="entry name" value="P-loop_NTPase"/>
</dbReference>
<gene>
    <name evidence="7" type="ORF">M0R45_020354</name>
</gene>
<keyword evidence="2" id="KW-0547">Nucleotide-binding</keyword>
<name>A0AAW1XBB5_RUBAR</name>
<dbReference type="Gene3D" id="3.40.50.300">
    <property type="entry name" value="P-loop containing nucleotide triphosphate hydrolases"/>
    <property type="match status" value="1"/>
</dbReference>
<dbReference type="EMBL" id="JBEDUW010000004">
    <property type="protein sequence ID" value="KAK9933148.1"/>
    <property type="molecule type" value="Genomic_DNA"/>
</dbReference>
<dbReference type="GO" id="GO:0005524">
    <property type="term" value="F:ATP binding"/>
    <property type="evidence" value="ECO:0007669"/>
    <property type="project" value="UniProtKB-KW"/>
</dbReference>
<evidence type="ECO:0000313" key="8">
    <source>
        <dbReference type="Proteomes" id="UP001457282"/>
    </source>
</evidence>
<dbReference type="Pfam" id="PF00931">
    <property type="entry name" value="NB-ARC"/>
    <property type="match status" value="1"/>
</dbReference>
<dbReference type="SUPFAM" id="SSF52540">
    <property type="entry name" value="P-loop containing nucleoside triphosphate hydrolases"/>
    <property type="match status" value="1"/>
</dbReference>
<comment type="caution">
    <text evidence="7">The sequence shown here is derived from an EMBL/GenBank/DDBJ whole genome shotgun (WGS) entry which is preliminary data.</text>
</comment>
<dbReference type="InterPro" id="IPR041118">
    <property type="entry name" value="Rx_N"/>
</dbReference>
<evidence type="ECO:0000256" key="1">
    <source>
        <dbReference type="ARBA" id="ARBA00022737"/>
    </source>
</evidence>
<evidence type="ECO:0000256" key="4">
    <source>
        <dbReference type="ARBA" id="ARBA00022840"/>
    </source>
</evidence>
<sequence>MAADFVLTFATEGILTKVTSVAAQELTLAWGFKSELKKLGHSLSIIQDFLRGAADHQTQDQGKAVEDWVRKLKAIAHDADDVLDEFNYELLRRKVQLQHHMKKKVLSFLSASNPILFRLKMAHKIKNINASLADLEGKAAFINLVKKQRDATPQGLRPDREQTDSLFAKDEKVIGRDEVVSNIVKSLINSNNQQNLSVMAIVGVGGLGKTTLAKSVYNQAAIDTHFHKKMWVCVSNTFEVDSILSQMLGSLKPEKTRDALLKSLLEELTGKRCLLILDDVWSEDREKWESLMSCLSKLNYAPGSSIIITTRSANVASITETLPRRDLGKLSNDECWSILKQRALENDDHVDSDRETIGRAIAEKCGGVPLVAKVNPKNYLPVLLRRWDLGFLDLIGDFGSPVSI</sequence>
<organism evidence="7 8">
    <name type="scientific">Rubus argutus</name>
    <name type="common">Southern blackberry</name>
    <dbReference type="NCBI Taxonomy" id="59490"/>
    <lineage>
        <taxon>Eukaryota</taxon>
        <taxon>Viridiplantae</taxon>
        <taxon>Streptophyta</taxon>
        <taxon>Embryophyta</taxon>
        <taxon>Tracheophyta</taxon>
        <taxon>Spermatophyta</taxon>
        <taxon>Magnoliopsida</taxon>
        <taxon>eudicotyledons</taxon>
        <taxon>Gunneridae</taxon>
        <taxon>Pentapetalae</taxon>
        <taxon>rosids</taxon>
        <taxon>fabids</taxon>
        <taxon>Rosales</taxon>
        <taxon>Rosaceae</taxon>
        <taxon>Rosoideae</taxon>
        <taxon>Rosoideae incertae sedis</taxon>
        <taxon>Rubus</taxon>
    </lineage>
</organism>
<proteinExistence type="predicted"/>
<dbReference type="PANTHER" id="PTHR36766:SF70">
    <property type="entry name" value="DISEASE RESISTANCE PROTEIN RGA4"/>
    <property type="match status" value="1"/>
</dbReference>
<accession>A0AAW1XBB5</accession>
<evidence type="ECO:0000259" key="5">
    <source>
        <dbReference type="Pfam" id="PF00931"/>
    </source>
</evidence>
<protein>
    <submittedName>
        <fullName evidence="7">Uncharacterized protein</fullName>
    </submittedName>
</protein>
<keyword evidence="3" id="KW-0611">Plant defense</keyword>